<dbReference type="InterPro" id="IPR001019">
    <property type="entry name" value="Gprotein_alpha_su"/>
</dbReference>
<evidence type="ECO:0000256" key="2">
    <source>
        <dbReference type="ARBA" id="ARBA00022741"/>
    </source>
</evidence>
<dbReference type="Pfam" id="PF00503">
    <property type="entry name" value="G-alpha"/>
    <property type="match status" value="1"/>
</dbReference>
<dbReference type="SUPFAM" id="SSF52540">
    <property type="entry name" value="P-loop containing nucleoside triphosphate hydrolases"/>
    <property type="match status" value="1"/>
</dbReference>
<dbReference type="InterPro" id="IPR011025">
    <property type="entry name" value="GproteinA_insert"/>
</dbReference>
<organism evidence="5 6">
    <name type="scientific">Lentinula boryana</name>
    <dbReference type="NCBI Taxonomy" id="40481"/>
    <lineage>
        <taxon>Eukaryota</taxon>
        <taxon>Fungi</taxon>
        <taxon>Dikarya</taxon>
        <taxon>Basidiomycota</taxon>
        <taxon>Agaricomycotina</taxon>
        <taxon>Agaricomycetes</taxon>
        <taxon>Agaricomycetidae</taxon>
        <taxon>Agaricales</taxon>
        <taxon>Marasmiineae</taxon>
        <taxon>Omphalotaceae</taxon>
        <taxon>Lentinula</taxon>
    </lineage>
</organism>
<protein>
    <submittedName>
        <fullName evidence="5">G-protein alpha subunit-domain-containing protein</fullName>
    </submittedName>
</protein>
<evidence type="ECO:0000256" key="3">
    <source>
        <dbReference type="ARBA" id="ARBA00023134"/>
    </source>
</evidence>
<dbReference type="Gene3D" id="3.40.50.300">
    <property type="entry name" value="P-loop containing nucleotide triphosphate hydrolases"/>
    <property type="match status" value="1"/>
</dbReference>
<evidence type="ECO:0000313" key="6">
    <source>
        <dbReference type="Proteomes" id="UP001163828"/>
    </source>
</evidence>
<dbReference type="PROSITE" id="PS51882">
    <property type="entry name" value="G_ALPHA"/>
    <property type="match status" value="1"/>
</dbReference>
<keyword evidence="4" id="KW-0807">Transducer</keyword>
<dbReference type="SUPFAM" id="SSF47895">
    <property type="entry name" value="Transducin (alpha subunit), insertion domain"/>
    <property type="match status" value="1"/>
</dbReference>
<dbReference type="PRINTS" id="PR00318">
    <property type="entry name" value="GPROTEINA"/>
</dbReference>
<dbReference type="CDD" id="cd00066">
    <property type="entry name" value="G-alpha"/>
    <property type="match status" value="1"/>
</dbReference>
<gene>
    <name evidence="5" type="ORF">F5050DRAFT_1781175</name>
</gene>
<evidence type="ECO:0000313" key="5">
    <source>
        <dbReference type="EMBL" id="KAJ3993525.1"/>
    </source>
</evidence>
<name>A0ABQ8Q4V5_9AGAR</name>
<evidence type="ECO:0000256" key="1">
    <source>
        <dbReference type="ARBA" id="ARBA00022723"/>
    </source>
</evidence>
<dbReference type="InterPro" id="IPR027417">
    <property type="entry name" value="P-loop_NTPase"/>
</dbReference>
<dbReference type="Gene3D" id="1.10.400.10">
    <property type="entry name" value="GI Alpha 1, domain 2-like"/>
    <property type="match status" value="1"/>
</dbReference>
<keyword evidence="3" id="KW-0342">GTP-binding</keyword>
<keyword evidence="1" id="KW-0479">Metal-binding</keyword>
<comment type="caution">
    <text evidence="5">The sequence shown here is derived from an EMBL/GenBank/DDBJ whole genome shotgun (WGS) entry which is preliminary data.</text>
</comment>
<keyword evidence="6" id="KW-1185">Reference proteome</keyword>
<dbReference type="Proteomes" id="UP001163828">
    <property type="component" value="Unassembled WGS sequence"/>
</dbReference>
<reference evidence="5" key="1">
    <citation type="submission" date="2022-08" db="EMBL/GenBank/DDBJ databases">
        <authorList>
            <consortium name="DOE Joint Genome Institute"/>
            <person name="Min B."/>
            <person name="Riley R."/>
            <person name="Sierra-Patev S."/>
            <person name="Naranjo-Ortiz M."/>
            <person name="Looney B."/>
            <person name="Konkel Z."/>
            <person name="Slot J.C."/>
            <person name="Sakamoto Y."/>
            <person name="Steenwyk J.L."/>
            <person name="Rokas A."/>
            <person name="Carro J."/>
            <person name="Camarero S."/>
            <person name="Ferreira P."/>
            <person name="Molpeceres G."/>
            <person name="Ruiz-Duenas F.J."/>
            <person name="Serrano A."/>
            <person name="Henrissat B."/>
            <person name="Drula E."/>
            <person name="Hughes K.W."/>
            <person name="Mata J.L."/>
            <person name="Ishikawa N.K."/>
            <person name="Vargas-Isla R."/>
            <person name="Ushijima S."/>
            <person name="Smith C.A."/>
            <person name="Ahrendt S."/>
            <person name="Andreopoulos W."/>
            <person name="He G."/>
            <person name="Labutti K."/>
            <person name="Lipzen A."/>
            <person name="Ng V."/>
            <person name="Sandor L."/>
            <person name="Barry K."/>
            <person name="Martinez A.T."/>
            <person name="Xiao Y."/>
            <person name="Gibbons J.G."/>
            <person name="Terashima K."/>
            <person name="Hibbett D.S."/>
            <person name="Grigoriev I.V."/>
        </authorList>
    </citation>
    <scope>NUCLEOTIDE SEQUENCE</scope>
    <source>
        <strain evidence="5">TFB10827</strain>
    </source>
</reference>
<accession>A0ABQ8Q4V5</accession>
<proteinExistence type="predicted"/>
<dbReference type="PANTHER" id="PTHR10218">
    <property type="entry name" value="GTP-BINDING PROTEIN ALPHA SUBUNIT"/>
    <property type="match status" value="1"/>
</dbReference>
<dbReference type="PANTHER" id="PTHR10218:SF302">
    <property type="entry name" value="GUANINE NUCLEOTIDE-BINDING PROTEIN ALPHA-5 SUBUNIT"/>
    <property type="match status" value="1"/>
</dbReference>
<sequence length="634" mass="71007">MSEYGASETSSIFTSTGTFTSSSTVPGLGALSGKAIKRFGSAVVNGVDAILIRRRLAQIEDHFAQKTDGTVQSDALKSLYSDLLELSRPVYSLSIRTRAFRVIMGKVGGMDFENLAQAMIDWPLSESYDLLKAMITCLRTDLSKSNLDSVNNAHETGRAARLNAFFAAGHDAYTSRLPPGFFRNIPQSSFVIPFLLYIAFSVASSSTSSFSRLAIEVDLLSFITDLYPDILSSTIDRRMYSFPAQLVLHALSEKLDPAVDSLSLARLHSIFDKRFHLSIDTLSSIRSTISRHNSQSMFYQKPNILLLGPGETGKTTLLKQILKAFSDSPEQFYTDRERAQYIIPIFHNTVSALERLDTTTDVWNALETTLKNLRNVIYDDDLDTHAINSISQSRALAISSRLISSYSESPLEHVDYFLDALPRILAKDYLPSNQDIVQCNIRTTGIHSNSINLRGSAVSVVDFGGQFSERRKWINWFPKAGMIIYVASLSDYDETCAEDSSTNRMYDSMKLFDFVMHSEWFTDVPIVLLLNKTDVFAQKLRKTPLKQYFHDYTGGDNYDAGSTYIINSFLSNARPDTRVYLTSAVDEERIMETMNDIYDKYLEPALPYLTLGPSSEPNIPIQVQVQVSVSTSQH</sequence>
<evidence type="ECO:0000256" key="4">
    <source>
        <dbReference type="ARBA" id="ARBA00023224"/>
    </source>
</evidence>
<dbReference type="EMBL" id="MU790759">
    <property type="protein sequence ID" value="KAJ3993525.1"/>
    <property type="molecule type" value="Genomic_DNA"/>
</dbReference>
<dbReference type="SMART" id="SM00275">
    <property type="entry name" value="G_alpha"/>
    <property type="match status" value="1"/>
</dbReference>
<keyword evidence="2" id="KW-0547">Nucleotide-binding</keyword>